<protein>
    <submittedName>
        <fullName evidence="3">Uncharacterized protein</fullName>
    </submittedName>
</protein>
<dbReference type="EMBL" id="LT853695">
    <property type="protein sequence ID" value="SMQ50235.1"/>
    <property type="molecule type" value="Genomic_DNA"/>
</dbReference>
<accession>A0A1X7RS57</accession>
<evidence type="ECO:0000313" key="3">
    <source>
        <dbReference type="EMBL" id="SMQ50235.1"/>
    </source>
</evidence>
<name>A0A1X7RS57_ZYMT9</name>
<feature type="compositionally biased region" description="Low complexity" evidence="1">
    <location>
        <begin position="115"/>
        <end position="124"/>
    </location>
</feature>
<keyword evidence="2" id="KW-0732">Signal</keyword>
<gene>
    <name evidence="3" type="ORF">ZT3D7_G5388</name>
</gene>
<proteinExistence type="predicted"/>
<evidence type="ECO:0000256" key="2">
    <source>
        <dbReference type="SAM" id="SignalP"/>
    </source>
</evidence>
<sequence length="209" mass="21182">MKLNFWTNVLLLALLGDSTLVLALGSAAGDDTSFSAIKPHTQEPNQYIFLRFLPRAIIPKPKVPDSTPTNFDNVLPIGGQPHPPPPQIGGASDGTTPSSSESQPHIGADDDTPASSSESGSGSSDTSPQAGEDAPPAQPTKAGEESEAPDAPDLGNGPSATRSNGPLATAKHATTPRIGAGGSNNRTTETAATAPTTGAAGCLTVLRRE</sequence>
<feature type="compositionally biased region" description="Polar residues" evidence="1">
    <location>
        <begin position="93"/>
        <end position="103"/>
    </location>
</feature>
<evidence type="ECO:0000256" key="1">
    <source>
        <dbReference type="SAM" id="MobiDB-lite"/>
    </source>
</evidence>
<evidence type="ECO:0000313" key="4">
    <source>
        <dbReference type="Proteomes" id="UP000215127"/>
    </source>
</evidence>
<feature type="compositionally biased region" description="Low complexity" evidence="1">
    <location>
        <begin position="187"/>
        <end position="200"/>
    </location>
</feature>
<feature type="signal peptide" evidence="2">
    <location>
        <begin position="1"/>
        <end position="23"/>
    </location>
</feature>
<feature type="chain" id="PRO_5012846910" evidence="2">
    <location>
        <begin position="24"/>
        <end position="209"/>
    </location>
</feature>
<reference evidence="3 4" key="1">
    <citation type="submission" date="2016-06" db="EMBL/GenBank/DDBJ databases">
        <authorList>
            <person name="Kjaerup R.B."/>
            <person name="Dalgaard T.S."/>
            <person name="Juul-Madsen H.R."/>
        </authorList>
    </citation>
    <scope>NUCLEOTIDE SEQUENCE [LARGE SCALE GENOMIC DNA]</scope>
</reference>
<feature type="region of interest" description="Disordered" evidence="1">
    <location>
        <begin position="61"/>
        <end position="209"/>
    </location>
</feature>
<dbReference type="AlphaFoldDB" id="A0A1X7RS57"/>
<dbReference type="Proteomes" id="UP000215127">
    <property type="component" value="Chromosome 4"/>
</dbReference>
<keyword evidence="4" id="KW-1185">Reference proteome</keyword>
<organism evidence="3 4">
    <name type="scientific">Zymoseptoria tritici (strain ST99CH_3D7)</name>
    <dbReference type="NCBI Taxonomy" id="1276538"/>
    <lineage>
        <taxon>Eukaryota</taxon>
        <taxon>Fungi</taxon>
        <taxon>Dikarya</taxon>
        <taxon>Ascomycota</taxon>
        <taxon>Pezizomycotina</taxon>
        <taxon>Dothideomycetes</taxon>
        <taxon>Dothideomycetidae</taxon>
        <taxon>Mycosphaerellales</taxon>
        <taxon>Mycosphaerellaceae</taxon>
        <taxon>Zymoseptoria</taxon>
    </lineage>
</organism>